<proteinExistence type="predicted"/>
<organism evidence="3 4">
    <name type="scientific">Nocardioides marinquilinus</name>
    <dbReference type="NCBI Taxonomy" id="1210400"/>
    <lineage>
        <taxon>Bacteria</taxon>
        <taxon>Bacillati</taxon>
        <taxon>Actinomycetota</taxon>
        <taxon>Actinomycetes</taxon>
        <taxon>Propionibacteriales</taxon>
        <taxon>Nocardioidaceae</taxon>
        <taxon>Nocardioides</taxon>
    </lineage>
</organism>
<keyword evidence="2" id="KW-0472">Membrane</keyword>
<evidence type="ECO:0000256" key="2">
    <source>
        <dbReference type="SAM" id="Phobius"/>
    </source>
</evidence>
<dbReference type="RefSeq" id="WP_345456142.1">
    <property type="nucleotide sequence ID" value="NZ_BAABKG010000002.1"/>
</dbReference>
<accession>A0ABP9PE95</accession>
<feature type="region of interest" description="Disordered" evidence="1">
    <location>
        <begin position="1"/>
        <end position="25"/>
    </location>
</feature>
<evidence type="ECO:0000313" key="3">
    <source>
        <dbReference type="EMBL" id="GAA5145148.1"/>
    </source>
</evidence>
<dbReference type="Proteomes" id="UP001500221">
    <property type="component" value="Unassembled WGS sequence"/>
</dbReference>
<keyword evidence="4" id="KW-1185">Reference proteome</keyword>
<protein>
    <recommendedName>
        <fullName evidence="5">LigA protein</fullName>
    </recommendedName>
</protein>
<keyword evidence="2" id="KW-0812">Transmembrane</keyword>
<gene>
    <name evidence="3" type="ORF">GCM10023340_13980</name>
</gene>
<feature type="transmembrane region" description="Helical" evidence="2">
    <location>
        <begin position="43"/>
        <end position="61"/>
    </location>
</feature>
<name>A0ABP9PE95_9ACTN</name>
<evidence type="ECO:0008006" key="5">
    <source>
        <dbReference type="Google" id="ProtNLM"/>
    </source>
</evidence>
<dbReference type="EMBL" id="BAABKG010000002">
    <property type="protein sequence ID" value="GAA5145148.1"/>
    <property type="molecule type" value="Genomic_DNA"/>
</dbReference>
<sequence>MTGIDELRATLQSHAPQVPDHETQQRVGAVHRRVAVVRRRRRAAAVAAVAAVVAVSGAVVLRPGSGEPEPASLVGVTAPDTMTSLGYTYDRGDLVEGQDGSVRLRLEASDVPRLVSWATSGDDQVVTVSGLGSDPLTYSADDLTDWVYVEPGVSGSVRVEAREGDPGLAVYSLSPSASRPDGYTRDGVTYREQVADTRLLDAEVGDLGQAELSLDPGTAARARLVMSCEGAPRGTWIRAVGSDGPVGGTECGGDLPVDAAATGSWWTLDSAALEGSVRVVVQTSYRDSTPVRAPGLRVGAALYTDSGGAGNRADETLVEDGGHLWRRVARFDAEAGASRLPTTAPEGDGPFLFWAGGDAEVGTLAVGIGDERVSGALIGSGGETSTLVDAGERVTLTVRGGQATADRGVWISYYELAD</sequence>
<reference evidence="4" key="1">
    <citation type="journal article" date="2019" name="Int. J. Syst. Evol. Microbiol.">
        <title>The Global Catalogue of Microorganisms (GCM) 10K type strain sequencing project: providing services to taxonomists for standard genome sequencing and annotation.</title>
        <authorList>
            <consortium name="The Broad Institute Genomics Platform"/>
            <consortium name="The Broad Institute Genome Sequencing Center for Infectious Disease"/>
            <person name="Wu L."/>
            <person name="Ma J."/>
        </authorList>
    </citation>
    <scope>NUCLEOTIDE SEQUENCE [LARGE SCALE GENOMIC DNA]</scope>
    <source>
        <strain evidence="4">JCM 18459</strain>
    </source>
</reference>
<keyword evidence="2" id="KW-1133">Transmembrane helix</keyword>
<evidence type="ECO:0000256" key="1">
    <source>
        <dbReference type="SAM" id="MobiDB-lite"/>
    </source>
</evidence>
<evidence type="ECO:0000313" key="4">
    <source>
        <dbReference type="Proteomes" id="UP001500221"/>
    </source>
</evidence>
<comment type="caution">
    <text evidence="3">The sequence shown here is derived from an EMBL/GenBank/DDBJ whole genome shotgun (WGS) entry which is preliminary data.</text>
</comment>